<evidence type="ECO:0000256" key="10">
    <source>
        <dbReference type="ARBA" id="ARBA00023136"/>
    </source>
</evidence>
<feature type="region of interest" description="Disordered" evidence="19">
    <location>
        <begin position="714"/>
        <end position="775"/>
    </location>
</feature>
<feature type="compositionally biased region" description="Polar residues" evidence="19">
    <location>
        <begin position="557"/>
        <end position="579"/>
    </location>
</feature>
<comment type="subcellular location">
    <subcellularLocation>
        <location evidence="1">Apical cell membrane</location>
        <topology evidence="1">Single-pass type I membrane protein</topology>
    </subcellularLocation>
    <subcellularLocation>
        <location evidence="14">Cell projection</location>
        <location evidence="14">Microvillus membrane</location>
        <topology evidence="14">Single-pass type I membrane protein</topology>
    </subcellularLocation>
</comment>
<dbReference type="GO" id="GO:0031528">
    <property type="term" value="C:microvillus membrane"/>
    <property type="evidence" value="ECO:0007669"/>
    <property type="project" value="UniProtKB-SubCell"/>
</dbReference>
<dbReference type="GO" id="GO:0034332">
    <property type="term" value="P:adherens junction organization"/>
    <property type="evidence" value="ECO:0007669"/>
    <property type="project" value="TreeGrafter"/>
</dbReference>
<feature type="compositionally biased region" description="Pro residues" evidence="19">
    <location>
        <begin position="733"/>
        <end position="745"/>
    </location>
</feature>
<keyword evidence="5" id="KW-0732">Signal</keyword>
<keyword evidence="4 20" id="KW-0812">Transmembrane</keyword>
<dbReference type="GO" id="GO:0045296">
    <property type="term" value="F:cadherin binding"/>
    <property type="evidence" value="ECO:0007669"/>
    <property type="project" value="TreeGrafter"/>
</dbReference>
<evidence type="ECO:0000256" key="7">
    <source>
        <dbReference type="ARBA" id="ARBA00022782"/>
    </source>
</evidence>
<evidence type="ECO:0000256" key="17">
    <source>
        <dbReference type="ARBA" id="ARBA00081919"/>
    </source>
</evidence>
<feature type="region of interest" description="Disordered" evidence="19">
    <location>
        <begin position="803"/>
        <end position="838"/>
    </location>
</feature>
<dbReference type="GO" id="GO:0031526">
    <property type="term" value="C:brush border membrane"/>
    <property type="evidence" value="ECO:0007669"/>
    <property type="project" value="Ensembl"/>
</dbReference>
<keyword evidence="11" id="KW-0325">Glycoprotein</keyword>
<dbReference type="GO" id="GO:0016339">
    <property type="term" value="P:calcium-dependent cell-cell adhesion via plasma membrane cell adhesion molecules"/>
    <property type="evidence" value="ECO:0007669"/>
    <property type="project" value="TreeGrafter"/>
</dbReference>
<proteinExistence type="predicted"/>
<comment type="function">
    <text evidence="13">Intermicrovillar adhesion molecule that forms, via its extracellular domain, calcium-dependent heterophilic complexes with CDHR2 on adjacent microvilli. Thereby, controls the packing of microvilli at the apical membrane of epithelial cells. Through its cytoplasmic domain, interacts with microvillus cytoplasmic proteins to form the intermicrovillar adhesion complex/IMAC. This complex plays a central role in microvilli and epithelial brush border differentiation.</text>
</comment>
<evidence type="ECO:0000313" key="22">
    <source>
        <dbReference type="Ensembl" id="ENSNVIP00000007324.1"/>
    </source>
</evidence>
<evidence type="ECO:0000256" key="4">
    <source>
        <dbReference type="ARBA" id="ARBA00022692"/>
    </source>
</evidence>
<keyword evidence="23" id="KW-1185">Reference proteome</keyword>
<dbReference type="GO" id="GO:0005509">
    <property type="term" value="F:calcium ion binding"/>
    <property type="evidence" value="ECO:0007669"/>
    <property type="project" value="UniProtKB-UniRule"/>
</dbReference>
<dbReference type="GO" id="GO:0000902">
    <property type="term" value="P:cell morphogenesis"/>
    <property type="evidence" value="ECO:0007669"/>
    <property type="project" value="TreeGrafter"/>
</dbReference>
<dbReference type="FunFam" id="2.60.40.60:FF:000261">
    <property type="entry name" value="Cadherin-related family member 5"/>
    <property type="match status" value="1"/>
</dbReference>
<dbReference type="SUPFAM" id="SSF49313">
    <property type="entry name" value="Cadherin-like"/>
    <property type="match status" value="2"/>
</dbReference>
<feature type="compositionally biased region" description="Low complexity" evidence="19">
    <location>
        <begin position="538"/>
        <end position="556"/>
    </location>
</feature>
<dbReference type="Proteomes" id="UP000694425">
    <property type="component" value="Unplaced"/>
</dbReference>
<reference evidence="22" key="2">
    <citation type="submission" date="2025-09" db="UniProtKB">
        <authorList>
            <consortium name="Ensembl"/>
        </authorList>
    </citation>
    <scope>IDENTIFICATION</scope>
</reference>
<dbReference type="CDD" id="cd11304">
    <property type="entry name" value="Cadherin_repeat"/>
    <property type="match status" value="2"/>
</dbReference>
<dbReference type="Gene3D" id="2.60.40.60">
    <property type="entry name" value="Cadherins"/>
    <property type="match status" value="3"/>
</dbReference>
<keyword evidence="8 18" id="KW-0106">Calcium</keyword>
<feature type="region of interest" description="Disordered" evidence="19">
    <location>
        <begin position="453"/>
        <end position="647"/>
    </location>
</feature>
<feature type="domain" description="Cadherin" evidence="21">
    <location>
        <begin position="139"/>
        <end position="243"/>
    </location>
</feature>
<name>A0A8C7ARK4_NEOVI</name>
<evidence type="ECO:0000256" key="16">
    <source>
        <dbReference type="ARBA" id="ARBA00067494"/>
    </source>
</evidence>
<keyword evidence="3" id="KW-0597">Phosphoprotein</keyword>
<keyword evidence="10 20" id="KW-0472">Membrane</keyword>
<keyword evidence="12" id="KW-0966">Cell projection</keyword>
<evidence type="ECO:0000256" key="6">
    <source>
        <dbReference type="ARBA" id="ARBA00022737"/>
    </source>
</evidence>
<protein>
    <recommendedName>
        <fullName evidence="16">Cadherin-related family member 5</fullName>
    </recommendedName>
    <alternativeName>
        <fullName evidence="17">Mu-protocadherin</fullName>
    </alternativeName>
</protein>
<evidence type="ECO:0000256" key="18">
    <source>
        <dbReference type="PROSITE-ProRule" id="PRU00043"/>
    </source>
</evidence>
<dbReference type="InterPro" id="IPR039808">
    <property type="entry name" value="Cadherin"/>
</dbReference>
<dbReference type="GO" id="GO:0005912">
    <property type="term" value="C:adherens junction"/>
    <property type="evidence" value="ECO:0007669"/>
    <property type="project" value="TreeGrafter"/>
</dbReference>
<feature type="compositionally biased region" description="Pro residues" evidence="19">
    <location>
        <begin position="526"/>
        <end position="537"/>
    </location>
</feature>
<dbReference type="PROSITE" id="PS00232">
    <property type="entry name" value="CADHERIN_1"/>
    <property type="match status" value="1"/>
</dbReference>
<evidence type="ECO:0000256" key="13">
    <source>
        <dbReference type="ARBA" id="ARBA00056389"/>
    </source>
</evidence>
<keyword evidence="6" id="KW-0677">Repeat</keyword>
<sequence>MGTRVPPGAPAASGSSAILISAVLRTPPPWRGWAVCSVSDTIFEVAENTNRPEPLADISVPAGQQVTLGPSSTPDAFRIQGTQLFLNVTPDYEENTMLEAHLECRSGGAVVTQLRVFVIVLDINDNPPEFPFQVKVENVSEDTKVSTIVIPATGLEAQDRDQDDILFYTLQEVTPGAGSFFSLVGTNLPALRLDRRLDFDARQSIDFLLLVRDTREEGAEPSHTATATLIVEVQPADLRPPWFLPCAYSDQHVCINAEYHGAVPTGHQLPGPLVLRPGPVHAVDGDQGISQRILYSIVRGQEDGTFAIGADSGNLTMTRSVPSPKTFTLVVKVGALQADGARYSVTWVKITARNATGRPPYFAKSRYHGMVARGSGGGVEVKDATTPSLPLRVWAQDPDFPDLNSAITYRVTNNTDFRMDGETLLTASLLADEGVEANNTVTAGTARTVVEIQVLEWEEPTPPTETPTSPETGRTSRPPSSTTSEAPRPPGPSQGPPPTSSATPGPSQGPPPTSSTTPGPSSSTIPRPPASSTPGGPPSVETSSSLPSASTSGGSTQSLKPGTSQPMPSGPSRTPQTSGGLLWSGTGQKPDLGSSGPLIPGCSLQGPQHCLHGPSYGAGPPTSTRRPAQTGGGSTAGTPGDSEPGVGAAGDRRFSVVDMAALGGVLGALLLLALLALLILVHKHYGQRLKCCSGKAVEQPLSFDNEAFEAPQEANWAPAPYSSPGLMRAAPEPAEPPEPALPEPPSTTTLRPASESPELTRDGGSPAAVRSILTKERRPDGGYKAVWFGEDIGAETDVVVLNAPASDAAGASDSGSDDEDADAGPQADDTPSTGSSYV</sequence>
<dbReference type="InterPro" id="IPR020894">
    <property type="entry name" value="Cadherin_CS"/>
</dbReference>
<evidence type="ECO:0000256" key="15">
    <source>
        <dbReference type="ARBA" id="ARBA00063725"/>
    </source>
</evidence>
<evidence type="ECO:0000256" key="5">
    <source>
        <dbReference type="ARBA" id="ARBA00022729"/>
    </source>
</evidence>
<dbReference type="PROSITE" id="PS50268">
    <property type="entry name" value="CADHERIN_2"/>
    <property type="match status" value="3"/>
</dbReference>
<dbReference type="SMART" id="SM00112">
    <property type="entry name" value="CA"/>
    <property type="match status" value="4"/>
</dbReference>
<evidence type="ECO:0000256" key="3">
    <source>
        <dbReference type="ARBA" id="ARBA00022553"/>
    </source>
</evidence>
<feature type="compositionally biased region" description="Low complexity" evidence="19">
    <location>
        <begin position="805"/>
        <end position="814"/>
    </location>
</feature>
<feature type="domain" description="Cadherin" evidence="21">
    <location>
        <begin position="65"/>
        <end position="130"/>
    </location>
</feature>
<dbReference type="PANTHER" id="PTHR24027:SF414">
    <property type="entry name" value="CADHERIN-RELATED FAMILY MEMBER 5 ISOFORM X1"/>
    <property type="match status" value="1"/>
</dbReference>
<accession>A0A8C7ARK4</accession>
<dbReference type="Ensembl" id="ENSNVIT00000008571.1">
    <property type="protein sequence ID" value="ENSNVIP00000007324.1"/>
    <property type="gene ID" value="ENSNVIG00000005803.1"/>
</dbReference>
<feature type="compositionally biased region" description="Pro residues" evidence="19">
    <location>
        <begin position="487"/>
        <end position="499"/>
    </location>
</feature>
<feature type="compositionally biased region" description="Low complexity" evidence="19">
    <location>
        <begin position="514"/>
        <end position="525"/>
    </location>
</feature>
<comment type="subunit">
    <text evidence="15">Part of the IMAC/intermicrovillar adhesion complex/intermicrovillar tip-link complex composed of ANKS4B, MYO7B, USH1C, CDHR2 and CDHR5. Interacts (via cytoplasmic domain) with USH1C and MYO7B; required for proper localization of CDHR5 to microvilli tips and its function in brush border differentiation.</text>
</comment>
<dbReference type="GO" id="GO:0008013">
    <property type="term" value="F:beta-catenin binding"/>
    <property type="evidence" value="ECO:0007669"/>
    <property type="project" value="Ensembl"/>
</dbReference>
<organism evidence="22 23">
    <name type="scientific">Neovison vison</name>
    <name type="common">American mink</name>
    <name type="synonym">Mustela vison</name>
    <dbReference type="NCBI Taxonomy" id="452646"/>
    <lineage>
        <taxon>Eukaryota</taxon>
        <taxon>Metazoa</taxon>
        <taxon>Chordata</taxon>
        <taxon>Craniata</taxon>
        <taxon>Vertebrata</taxon>
        <taxon>Euteleostomi</taxon>
        <taxon>Mammalia</taxon>
        <taxon>Eutheria</taxon>
        <taxon>Laurasiatheria</taxon>
        <taxon>Carnivora</taxon>
        <taxon>Caniformia</taxon>
        <taxon>Musteloidea</taxon>
        <taxon>Mustelidae</taxon>
        <taxon>Mustelinae</taxon>
        <taxon>Neogale</taxon>
    </lineage>
</organism>
<dbReference type="InterPro" id="IPR002126">
    <property type="entry name" value="Cadherin-like_dom"/>
</dbReference>
<feature type="domain" description="Cadherin" evidence="21">
    <location>
        <begin position="270"/>
        <end position="362"/>
    </location>
</feature>
<dbReference type="GO" id="GO:0030154">
    <property type="term" value="P:cell differentiation"/>
    <property type="evidence" value="ECO:0007669"/>
    <property type="project" value="UniProtKB-KW"/>
</dbReference>
<evidence type="ECO:0000256" key="20">
    <source>
        <dbReference type="SAM" id="Phobius"/>
    </source>
</evidence>
<evidence type="ECO:0000256" key="2">
    <source>
        <dbReference type="ARBA" id="ARBA00022475"/>
    </source>
</evidence>
<evidence type="ECO:0000259" key="21">
    <source>
        <dbReference type="PROSITE" id="PS50268"/>
    </source>
</evidence>
<dbReference type="GeneTree" id="ENSGT00940000162463"/>
<dbReference type="GO" id="GO:0016477">
    <property type="term" value="P:cell migration"/>
    <property type="evidence" value="ECO:0007669"/>
    <property type="project" value="TreeGrafter"/>
</dbReference>
<dbReference type="PANTHER" id="PTHR24027">
    <property type="entry name" value="CADHERIN-23"/>
    <property type="match status" value="1"/>
</dbReference>
<evidence type="ECO:0000256" key="14">
    <source>
        <dbReference type="ARBA" id="ARBA00060382"/>
    </source>
</evidence>
<dbReference type="GO" id="GO:0032532">
    <property type="term" value="P:regulation of microvillus length"/>
    <property type="evidence" value="ECO:0007669"/>
    <property type="project" value="Ensembl"/>
</dbReference>
<dbReference type="GO" id="GO:0007156">
    <property type="term" value="P:homophilic cell adhesion via plasma membrane adhesion molecules"/>
    <property type="evidence" value="ECO:0007669"/>
    <property type="project" value="InterPro"/>
</dbReference>
<evidence type="ECO:0000313" key="23">
    <source>
        <dbReference type="Proteomes" id="UP000694425"/>
    </source>
</evidence>
<evidence type="ECO:0000256" key="1">
    <source>
        <dbReference type="ARBA" id="ARBA00004247"/>
    </source>
</evidence>
<dbReference type="GO" id="GO:0016342">
    <property type="term" value="C:catenin complex"/>
    <property type="evidence" value="ECO:0007669"/>
    <property type="project" value="TreeGrafter"/>
</dbReference>
<evidence type="ECO:0000256" key="11">
    <source>
        <dbReference type="ARBA" id="ARBA00023180"/>
    </source>
</evidence>
<evidence type="ECO:0000256" key="12">
    <source>
        <dbReference type="ARBA" id="ARBA00023273"/>
    </source>
</evidence>
<evidence type="ECO:0000256" key="19">
    <source>
        <dbReference type="SAM" id="MobiDB-lite"/>
    </source>
</evidence>
<evidence type="ECO:0000256" key="8">
    <source>
        <dbReference type="ARBA" id="ARBA00022837"/>
    </source>
</evidence>
<feature type="transmembrane region" description="Helical" evidence="20">
    <location>
        <begin position="659"/>
        <end position="681"/>
    </location>
</feature>
<evidence type="ECO:0000256" key="9">
    <source>
        <dbReference type="ARBA" id="ARBA00022989"/>
    </source>
</evidence>
<feature type="compositionally biased region" description="Low complexity" evidence="19">
    <location>
        <begin position="466"/>
        <end position="486"/>
    </location>
</feature>
<dbReference type="GO" id="GO:0007043">
    <property type="term" value="P:cell-cell junction assembly"/>
    <property type="evidence" value="ECO:0007669"/>
    <property type="project" value="TreeGrafter"/>
</dbReference>
<reference evidence="22" key="1">
    <citation type="submission" date="2025-08" db="UniProtKB">
        <authorList>
            <consortium name="Ensembl"/>
        </authorList>
    </citation>
    <scope>IDENTIFICATION</scope>
</reference>
<dbReference type="GO" id="GO:0090675">
    <property type="term" value="P:intermicrovillar adhesion"/>
    <property type="evidence" value="ECO:0007669"/>
    <property type="project" value="Ensembl"/>
</dbReference>
<dbReference type="AlphaFoldDB" id="A0A8C7ARK4"/>
<keyword evidence="7" id="KW-0221">Differentiation</keyword>
<keyword evidence="9 20" id="KW-1133">Transmembrane helix</keyword>
<keyword evidence="2" id="KW-1003">Cell membrane</keyword>
<dbReference type="InterPro" id="IPR015919">
    <property type="entry name" value="Cadherin-like_sf"/>
</dbReference>
<feature type="compositionally biased region" description="Polar residues" evidence="19">
    <location>
        <begin position="829"/>
        <end position="838"/>
    </location>
</feature>
<dbReference type="GO" id="GO:0044331">
    <property type="term" value="P:cell-cell adhesion mediated by cadherin"/>
    <property type="evidence" value="ECO:0007669"/>
    <property type="project" value="TreeGrafter"/>
</dbReference>